<dbReference type="InterPro" id="IPR005811">
    <property type="entry name" value="SUCC_ACL_C"/>
</dbReference>
<dbReference type="EMBL" id="MU004232">
    <property type="protein sequence ID" value="KAF2672505.1"/>
    <property type="molecule type" value="Genomic_DNA"/>
</dbReference>
<keyword evidence="3" id="KW-0436">Ligase</keyword>
<dbReference type="SUPFAM" id="SSF52210">
    <property type="entry name" value="Succinyl-CoA synthetase domains"/>
    <property type="match status" value="2"/>
</dbReference>
<dbReference type="GO" id="GO:0006099">
    <property type="term" value="P:tricarboxylic acid cycle"/>
    <property type="evidence" value="ECO:0007669"/>
    <property type="project" value="TreeGrafter"/>
</dbReference>
<dbReference type="InterPro" id="IPR016102">
    <property type="entry name" value="Succinyl-CoA_synth-like"/>
</dbReference>
<dbReference type="Pfam" id="PF02629">
    <property type="entry name" value="CoA_binding"/>
    <property type="match status" value="1"/>
</dbReference>
<protein>
    <submittedName>
        <fullName evidence="3">Succinyl-CoA ligase subunit alpha</fullName>
    </submittedName>
</protein>
<accession>A0A6A6UJQ8</accession>
<feature type="compositionally biased region" description="Polar residues" evidence="1">
    <location>
        <begin position="338"/>
        <end position="348"/>
    </location>
</feature>
<dbReference type="PANTHER" id="PTHR11117">
    <property type="entry name" value="SUCCINYL-COA LIGASE SUBUNIT ALPHA"/>
    <property type="match status" value="1"/>
</dbReference>
<dbReference type="GO" id="GO:0005739">
    <property type="term" value="C:mitochondrion"/>
    <property type="evidence" value="ECO:0007669"/>
    <property type="project" value="TreeGrafter"/>
</dbReference>
<dbReference type="Pfam" id="PF00549">
    <property type="entry name" value="Ligase_CoA"/>
    <property type="match status" value="2"/>
</dbReference>
<dbReference type="Gene3D" id="3.40.50.720">
    <property type="entry name" value="NAD(P)-binding Rossmann-like Domain"/>
    <property type="match status" value="1"/>
</dbReference>
<proteinExistence type="predicted"/>
<dbReference type="SUPFAM" id="SSF51735">
    <property type="entry name" value="NAD(P)-binding Rossmann-fold domains"/>
    <property type="match status" value="1"/>
</dbReference>
<dbReference type="InterPro" id="IPR036291">
    <property type="entry name" value="NAD(P)-bd_dom_sf"/>
</dbReference>
<dbReference type="InterPro" id="IPR003781">
    <property type="entry name" value="CoA-bd"/>
</dbReference>
<evidence type="ECO:0000313" key="3">
    <source>
        <dbReference type="EMBL" id="KAF2672505.1"/>
    </source>
</evidence>
<dbReference type="PANTHER" id="PTHR11117:SF6">
    <property type="entry name" value="SYNTHETASE SUBUNIT ALPHA, PUTATIVE (AFU_ORTHOLOGUE AFUA_1G10830)-RELATED"/>
    <property type="match status" value="1"/>
</dbReference>
<evidence type="ECO:0000256" key="1">
    <source>
        <dbReference type="SAM" id="MobiDB-lite"/>
    </source>
</evidence>
<organism evidence="3 4">
    <name type="scientific">Microthyrium microscopicum</name>
    <dbReference type="NCBI Taxonomy" id="703497"/>
    <lineage>
        <taxon>Eukaryota</taxon>
        <taxon>Fungi</taxon>
        <taxon>Dikarya</taxon>
        <taxon>Ascomycota</taxon>
        <taxon>Pezizomycotina</taxon>
        <taxon>Dothideomycetes</taxon>
        <taxon>Dothideomycetes incertae sedis</taxon>
        <taxon>Microthyriales</taxon>
        <taxon>Microthyriaceae</taxon>
        <taxon>Microthyrium</taxon>
    </lineage>
</organism>
<feature type="region of interest" description="Disordered" evidence="1">
    <location>
        <begin position="338"/>
        <end position="368"/>
    </location>
</feature>
<dbReference type="OrthoDB" id="1664372at2759"/>
<evidence type="ECO:0000313" key="4">
    <source>
        <dbReference type="Proteomes" id="UP000799302"/>
    </source>
</evidence>
<dbReference type="GO" id="GO:0004776">
    <property type="term" value="F:succinate-CoA ligase (GDP-forming) activity"/>
    <property type="evidence" value="ECO:0007669"/>
    <property type="project" value="TreeGrafter"/>
</dbReference>
<dbReference type="SMART" id="SM00881">
    <property type="entry name" value="CoA_binding"/>
    <property type="match status" value="1"/>
</dbReference>
<dbReference type="GO" id="GO:0009361">
    <property type="term" value="C:succinate-CoA ligase complex (ADP-forming)"/>
    <property type="evidence" value="ECO:0007669"/>
    <property type="project" value="TreeGrafter"/>
</dbReference>
<dbReference type="PRINTS" id="PR01798">
    <property type="entry name" value="SCOASYNTHASE"/>
</dbReference>
<gene>
    <name evidence="3" type="ORF">BT63DRAFT_385019</name>
</gene>
<dbReference type="Proteomes" id="UP000799302">
    <property type="component" value="Unassembled WGS sequence"/>
</dbReference>
<evidence type="ECO:0000259" key="2">
    <source>
        <dbReference type="SMART" id="SM00881"/>
    </source>
</evidence>
<dbReference type="AlphaFoldDB" id="A0A6A6UJQ8"/>
<keyword evidence="4" id="KW-1185">Reference proteome</keyword>
<dbReference type="Gene3D" id="3.40.50.261">
    <property type="entry name" value="Succinyl-CoA synthetase domains"/>
    <property type="match status" value="2"/>
</dbReference>
<dbReference type="FunFam" id="3.40.50.261:FF:000017">
    <property type="entry name" value="Succinyl-CoA synthetase subunit alpha"/>
    <property type="match status" value="1"/>
</dbReference>
<name>A0A6A6UJQ8_9PEZI</name>
<feature type="domain" description="CoA-binding" evidence="2">
    <location>
        <begin position="35"/>
        <end position="132"/>
    </location>
</feature>
<reference evidence="3" key="1">
    <citation type="journal article" date="2020" name="Stud. Mycol.">
        <title>101 Dothideomycetes genomes: a test case for predicting lifestyles and emergence of pathogens.</title>
        <authorList>
            <person name="Haridas S."/>
            <person name="Albert R."/>
            <person name="Binder M."/>
            <person name="Bloem J."/>
            <person name="Labutti K."/>
            <person name="Salamov A."/>
            <person name="Andreopoulos B."/>
            <person name="Baker S."/>
            <person name="Barry K."/>
            <person name="Bills G."/>
            <person name="Bluhm B."/>
            <person name="Cannon C."/>
            <person name="Castanera R."/>
            <person name="Culley D."/>
            <person name="Daum C."/>
            <person name="Ezra D."/>
            <person name="Gonzalez J."/>
            <person name="Henrissat B."/>
            <person name="Kuo A."/>
            <person name="Liang C."/>
            <person name="Lipzen A."/>
            <person name="Lutzoni F."/>
            <person name="Magnuson J."/>
            <person name="Mondo S."/>
            <person name="Nolan M."/>
            <person name="Ohm R."/>
            <person name="Pangilinan J."/>
            <person name="Park H.-J."/>
            <person name="Ramirez L."/>
            <person name="Alfaro M."/>
            <person name="Sun H."/>
            <person name="Tritt A."/>
            <person name="Yoshinaga Y."/>
            <person name="Zwiers L.-H."/>
            <person name="Turgeon B."/>
            <person name="Goodwin S."/>
            <person name="Spatafora J."/>
            <person name="Crous P."/>
            <person name="Grigoriev I."/>
        </authorList>
    </citation>
    <scope>NUCLEOTIDE SEQUENCE</scope>
    <source>
        <strain evidence="3">CBS 115976</strain>
    </source>
</reference>
<dbReference type="GO" id="GO:0004775">
    <property type="term" value="F:succinate-CoA ligase (ADP-forming) activity"/>
    <property type="evidence" value="ECO:0007669"/>
    <property type="project" value="TreeGrafter"/>
</dbReference>
<sequence>MVARFGSRIGRQVRHFQTSSSTKLGRYEDSIPNLLIGKDTRVIFQGITGRVSTSNAQASIAWGTNIVGGTKPGFDGRHEVLDIPVLPTVRKAVEELKPNATAVFVPADTAAAAIIEAIEAEVPLIVAVAEHIPLHDLLRVHEVLATQSKCRLVGANSPGIISAMGHCRIGFQPLASYSPGPVAVAAKSGTLSYDAVTSLTDVGIGQSLCIGIGGDVVAGTDMVDALKTFELDSETEAIILIGEIGGTSELEAADWIKEYRQRVSDPKPIAALVAGLYAVPRKVMGHAGAWAGPGEPTAEEKWKALENAGATMVDHTAKFGNVMKGLLASKGSFTGQKKATNQSMSFHTATRRPGLDLTKPESNKQQTRSFHLAPEQSTELLKEQDVTVSSLKPVRGAHTLMITVDRTARSPCILVAPNGSLTNIKRYSFPYTQGPSKQSIVFALKHLGEYESATDETKVEFTQLIQSLWTLFRAHEGVSLSLSLSIAPDFDPSEGNFIISNPQFVCDDAGFRSAKRHTPEIQDQHASLFAGQDRSKLDQSEMEAAEQGMVYIPVNLGSGPFVGTLVNGAGLALNTIDSLVARGISVTNFLDTGGKATGATIKSCMELILRDERVKVVFVNIFAGVLLCDKLAEGLLEAVDELAPKAPIVVRLRGTREIEAQKVMQAGRKGVYSERDFEKAVEKVKQLLAA</sequence>